<dbReference type="Proteomes" id="UP001239111">
    <property type="component" value="Chromosome 2"/>
</dbReference>
<name>A0ACC2PAR4_9HYME</name>
<gene>
    <name evidence="1" type="ORF">QAD02_015456</name>
</gene>
<dbReference type="EMBL" id="CM056742">
    <property type="protein sequence ID" value="KAJ8679669.1"/>
    <property type="molecule type" value="Genomic_DNA"/>
</dbReference>
<sequence>MVIIHLETEQSSTQVTLHARRFIGVHPDSGCTPVAQLGLHFMCYVHQSIERIKGTNTIEEKKLQKKKQRAKRETDAQSNEGTSCTARLQNIRVRYTYRVGGENIYERGEAKQGAKRCNMSLLRVKLAV</sequence>
<organism evidence="1 2">
    <name type="scientific">Eretmocerus hayati</name>
    <dbReference type="NCBI Taxonomy" id="131215"/>
    <lineage>
        <taxon>Eukaryota</taxon>
        <taxon>Metazoa</taxon>
        <taxon>Ecdysozoa</taxon>
        <taxon>Arthropoda</taxon>
        <taxon>Hexapoda</taxon>
        <taxon>Insecta</taxon>
        <taxon>Pterygota</taxon>
        <taxon>Neoptera</taxon>
        <taxon>Endopterygota</taxon>
        <taxon>Hymenoptera</taxon>
        <taxon>Apocrita</taxon>
        <taxon>Proctotrupomorpha</taxon>
        <taxon>Chalcidoidea</taxon>
        <taxon>Aphelinidae</taxon>
        <taxon>Aphelininae</taxon>
        <taxon>Eretmocerus</taxon>
    </lineage>
</organism>
<evidence type="ECO:0000313" key="1">
    <source>
        <dbReference type="EMBL" id="KAJ8679669.1"/>
    </source>
</evidence>
<reference evidence="1" key="1">
    <citation type="submission" date="2023-04" db="EMBL/GenBank/DDBJ databases">
        <title>A chromosome-level genome assembly of the parasitoid wasp Eretmocerus hayati.</title>
        <authorList>
            <person name="Zhong Y."/>
            <person name="Liu S."/>
            <person name="Liu Y."/>
        </authorList>
    </citation>
    <scope>NUCLEOTIDE SEQUENCE</scope>
    <source>
        <strain evidence="1">ZJU_SS_LIU_2023</strain>
    </source>
</reference>
<protein>
    <submittedName>
        <fullName evidence="1">Uncharacterized protein</fullName>
    </submittedName>
</protein>
<evidence type="ECO:0000313" key="2">
    <source>
        <dbReference type="Proteomes" id="UP001239111"/>
    </source>
</evidence>
<keyword evidence="2" id="KW-1185">Reference proteome</keyword>
<proteinExistence type="predicted"/>
<accession>A0ACC2PAR4</accession>
<comment type="caution">
    <text evidence="1">The sequence shown here is derived from an EMBL/GenBank/DDBJ whole genome shotgun (WGS) entry which is preliminary data.</text>
</comment>